<dbReference type="InterPro" id="IPR029144">
    <property type="entry name" value="Thr_synth_N"/>
</dbReference>
<sequence>MRYRSTSQKAPLTSLRGAVLRGMAPDGGLYMPAEIARRSPEELEEFRSLPFTEVCFRVVKPFATPDVPEEVLWQIVSEAINFPVKLVSLSPGLHVLELFHGPTLAFKDFGARFMARLMGYFVRGETRPLTVLVATSGDTGSAVAHGFIGVHGIRVVILYPSKRISEAQEKQFTTLGENITALEVSGTF</sequence>
<dbReference type="InterPro" id="IPR051166">
    <property type="entry name" value="Threonine_Synthase"/>
</dbReference>
<comment type="cofactor">
    <cofactor evidence="1">
        <name>pyridoxal 5'-phosphate</name>
        <dbReference type="ChEBI" id="CHEBI:597326"/>
    </cofactor>
</comment>
<reference evidence="4" key="1">
    <citation type="journal article" date="2014" name="Front. Microbiol.">
        <title>High frequency of phylogenetically diverse reductive dehalogenase-homologous genes in deep subseafloor sedimentary metagenomes.</title>
        <authorList>
            <person name="Kawai M."/>
            <person name="Futagami T."/>
            <person name="Toyoda A."/>
            <person name="Takaki Y."/>
            <person name="Nishi S."/>
            <person name="Hori S."/>
            <person name="Arai W."/>
            <person name="Tsubouchi T."/>
            <person name="Morono Y."/>
            <person name="Uchiyama I."/>
            <person name="Ito T."/>
            <person name="Fujiyama A."/>
            <person name="Inagaki F."/>
            <person name="Takami H."/>
        </authorList>
    </citation>
    <scope>NUCLEOTIDE SEQUENCE</scope>
    <source>
        <strain evidence="4">Expedition CK06-06</strain>
    </source>
</reference>
<dbReference type="GO" id="GO:0006520">
    <property type="term" value="P:amino acid metabolic process"/>
    <property type="evidence" value="ECO:0007669"/>
    <property type="project" value="InterPro"/>
</dbReference>
<evidence type="ECO:0000256" key="2">
    <source>
        <dbReference type="ARBA" id="ARBA00022898"/>
    </source>
</evidence>
<evidence type="ECO:0000256" key="1">
    <source>
        <dbReference type="ARBA" id="ARBA00001933"/>
    </source>
</evidence>
<dbReference type="Pfam" id="PF14821">
    <property type="entry name" value="Thr_synth_N"/>
    <property type="match status" value="1"/>
</dbReference>
<dbReference type="Gene3D" id="3.40.50.1100">
    <property type="match status" value="1"/>
</dbReference>
<dbReference type="Gene3D" id="3.90.1380.10">
    <property type="entry name" value="Threonine synthase, N-terminal domain"/>
    <property type="match status" value="1"/>
</dbReference>
<gene>
    <name evidence="4" type="ORF">S06H3_27061</name>
</gene>
<dbReference type="InterPro" id="IPR037158">
    <property type="entry name" value="Thr_synth_N_sf"/>
</dbReference>
<protein>
    <recommendedName>
        <fullName evidence="3">Threonine synthase N-terminal domain-containing protein</fullName>
    </recommendedName>
</protein>
<dbReference type="EMBL" id="BARV01015678">
    <property type="protein sequence ID" value="GAI32219.1"/>
    <property type="molecule type" value="Genomic_DNA"/>
</dbReference>
<dbReference type="InterPro" id="IPR000634">
    <property type="entry name" value="Ser/Thr_deHydtase_PyrdxlP-BS"/>
</dbReference>
<evidence type="ECO:0000313" key="4">
    <source>
        <dbReference type="EMBL" id="GAI32219.1"/>
    </source>
</evidence>
<dbReference type="GO" id="GO:0030170">
    <property type="term" value="F:pyridoxal phosphate binding"/>
    <property type="evidence" value="ECO:0007669"/>
    <property type="project" value="InterPro"/>
</dbReference>
<dbReference type="PROSITE" id="PS00165">
    <property type="entry name" value="DEHYDRATASE_SER_THR"/>
    <property type="match status" value="1"/>
</dbReference>
<organism evidence="4">
    <name type="scientific">marine sediment metagenome</name>
    <dbReference type="NCBI Taxonomy" id="412755"/>
    <lineage>
        <taxon>unclassified sequences</taxon>
        <taxon>metagenomes</taxon>
        <taxon>ecological metagenomes</taxon>
    </lineage>
</organism>
<dbReference type="PANTHER" id="PTHR42690">
    <property type="entry name" value="THREONINE SYNTHASE FAMILY MEMBER"/>
    <property type="match status" value="1"/>
</dbReference>
<feature type="non-terminal residue" evidence="4">
    <location>
        <position position="188"/>
    </location>
</feature>
<name>X1PMW8_9ZZZZ</name>
<dbReference type="SUPFAM" id="SSF53686">
    <property type="entry name" value="Tryptophan synthase beta subunit-like PLP-dependent enzymes"/>
    <property type="match status" value="1"/>
</dbReference>
<dbReference type="InterPro" id="IPR036052">
    <property type="entry name" value="TrpB-like_PALP_sf"/>
</dbReference>
<accession>X1PMW8</accession>
<dbReference type="AlphaFoldDB" id="X1PMW8"/>
<proteinExistence type="predicted"/>
<feature type="domain" description="Threonine synthase N-terminal" evidence="3">
    <location>
        <begin position="2"/>
        <end position="79"/>
    </location>
</feature>
<evidence type="ECO:0000259" key="3">
    <source>
        <dbReference type="Pfam" id="PF14821"/>
    </source>
</evidence>
<dbReference type="PANTHER" id="PTHR42690:SF1">
    <property type="entry name" value="THREONINE SYNTHASE-LIKE 2"/>
    <property type="match status" value="1"/>
</dbReference>
<comment type="caution">
    <text evidence="4">The sequence shown here is derived from an EMBL/GenBank/DDBJ whole genome shotgun (WGS) entry which is preliminary data.</text>
</comment>
<keyword evidence="2" id="KW-0663">Pyridoxal phosphate</keyword>